<dbReference type="PANTHER" id="PTHR43591">
    <property type="entry name" value="METHYLTRANSFERASE"/>
    <property type="match status" value="1"/>
</dbReference>
<dbReference type="CDD" id="cd02440">
    <property type="entry name" value="AdoMet_MTases"/>
    <property type="match status" value="1"/>
</dbReference>
<reference evidence="2 3" key="1">
    <citation type="submission" date="2018-05" db="EMBL/GenBank/DDBJ databases">
        <title>Genome sequencing and assembly of the regulated plant pathogen Lachnellula willkommii and related sister species for the development of diagnostic species identification markers.</title>
        <authorList>
            <person name="Giroux E."/>
            <person name="Bilodeau G."/>
        </authorList>
    </citation>
    <scope>NUCLEOTIDE SEQUENCE [LARGE SCALE GENOMIC DNA]</scope>
    <source>
        <strain evidence="2 3">CBS 268.59</strain>
    </source>
</reference>
<evidence type="ECO:0000313" key="2">
    <source>
        <dbReference type="EMBL" id="TVY71566.1"/>
    </source>
</evidence>
<dbReference type="Gene3D" id="3.40.50.150">
    <property type="entry name" value="Vaccinia Virus protein VP39"/>
    <property type="match status" value="1"/>
</dbReference>
<protein>
    <submittedName>
        <fullName evidence="2">Malonyl-[acyl-carrier protein] O-methyltransferase</fullName>
    </submittedName>
</protein>
<organism evidence="2 3">
    <name type="scientific">Lachnellula suecica</name>
    <dbReference type="NCBI Taxonomy" id="602035"/>
    <lineage>
        <taxon>Eukaryota</taxon>
        <taxon>Fungi</taxon>
        <taxon>Dikarya</taxon>
        <taxon>Ascomycota</taxon>
        <taxon>Pezizomycotina</taxon>
        <taxon>Leotiomycetes</taxon>
        <taxon>Helotiales</taxon>
        <taxon>Lachnaceae</taxon>
        <taxon>Lachnellula</taxon>
    </lineage>
</organism>
<evidence type="ECO:0000259" key="1">
    <source>
        <dbReference type="Pfam" id="PF13649"/>
    </source>
</evidence>
<dbReference type="EMBL" id="QGMK01001183">
    <property type="protein sequence ID" value="TVY71566.1"/>
    <property type="molecule type" value="Genomic_DNA"/>
</dbReference>
<dbReference type="OrthoDB" id="2013972at2759"/>
<feature type="domain" description="Methyltransferase" evidence="1">
    <location>
        <begin position="60"/>
        <end position="157"/>
    </location>
</feature>
<dbReference type="Pfam" id="PF13649">
    <property type="entry name" value="Methyltransf_25"/>
    <property type="match status" value="1"/>
</dbReference>
<keyword evidence="3" id="KW-1185">Reference proteome</keyword>
<dbReference type="AlphaFoldDB" id="A0A8T9BZA5"/>
<sequence length="291" mass="31386">MATEPIPAEKLPFSDPNAWDNHAKKYDDAAGRSSRLGSSHLISLVESLGPSLSAPDARAIDLGAGTGSLAFLLAAKYPELPILATDISPGMLDQIQTSPLATPRITTQVADMRTPIGGDAEEGAFSHVFSTMAIQALRDPAGEGVLAEWARLLRPDGVVAIGIWIFDEDCGPHAIWQQAATAVEPSYVNPPLLPPGHWLGVSELESGLKTAGFADVKAEIQQVGFDLGKEGFMKWFWESGNPSPLERQQSFKGDLTRVNMEMERLLDEVYDEGRRIPLLVGLAVGRKPRGH</sequence>
<evidence type="ECO:0000313" key="3">
    <source>
        <dbReference type="Proteomes" id="UP000469558"/>
    </source>
</evidence>
<dbReference type="Proteomes" id="UP000469558">
    <property type="component" value="Unassembled WGS sequence"/>
</dbReference>
<comment type="caution">
    <text evidence="2">The sequence shown here is derived from an EMBL/GenBank/DDBJ whole genome shotgun (WGS) entry which is preliminary data.</text>
</comment>
<proteinExistence type="predicted"/>
<gene>
    <name evidence="2" type="primary">bioC</name>
    <name evidence="2" type="ORF">LSUE1_G005189</name>
</gene>
<dbReference type="InterPro" id="IPR029063">
    <property type="entry name" value="SAM-dependent_MTases_sf"/>
</dbReference>
<accession>A0A8T9BZA5</accession>
<name>A0A8T9BZA5_9HELO</name>
<dbReference type="PANTHER" id="PTHR43591:SF110">
    <property type="entry name" value="RHODANESE DOMAIN-CONTAINING PROTEIN"/>
    <property type="match status" value="1"/>
</dbReference>
<dbReference type="SUPFAM" id="SSF53335">
    <property type="entry name" value="S-adenosyl-L-methionine-dependent methyltransferases"/>
    <property type="match status" value="1"/>
</dbReference>
<dbReference type="InterPro" id="IPR041698">
    <property type="entry name" value="Methyltransf_25"/>
</dbReference>